<dbReference type="Proteomes" id="UP001059912">
    <property type="component" value="Chromosome 2"/>
</dbReference>
<protein>
    <submittedName>
        <fullName evidence="1">Uncharacterized protein</fullName>
    </submittedName>
</protein>
<proteinExistence type="predicted"/>
<dbReference type="EMBL" id="CP050471">
    <property type="protein sequence ID" value="UTZ34263.1"/>
    <property type="molecule type" value="Genomic_DNA"/>
</dbReference>
<sequence>MAKVLKVGAILIALWAALFYVVYPVFEWYERTKPPFGSSPEDSYISIQGTKPKDAKVKAYGTFYGGGDECKSFSWSASDGKKRPGGKAVLRITHNFASDENHYELRIPYKNFISSGCDMKLYSIVVDAENSYDTVGFAELRIYPPIYESDKKFDIKSKFEANNCEDLYISDLNRWAGGYACDYYINEKVKQKEEFNAYSITIDFTQFTNDTVIQYNIVAGDNYRTEPKEQTKPNDPS</sequence>
<evidence type="ECO:0000313" key="1">
    <source>
        <dbReference type="EMBL" id="UTZ34263.1"/>
    </source>
</evidence>
<name>A0ABY5IIX3_9VIBR</name>
<reference evidence="1" key="1">
    <citation type="submission" date="2020-03" db="EMBL/GenBank/DDBJ databases">
        <title>Five strains of Vibrio campbellii isolated from Mariana Trench.</title>
        <authorList>
            <person name="Liang J."/>
            <person name="Zhang X.-H."/>
        </authorList>
    </citation>
    <scope>NUCLEOTIDE SEQUENCE</scope>
    <source>
        <strain evidence="1">LJC013</strain>
    </source>
</reference>
<keyword evidence="2" id="KW-1185">Reference proteome</keyword>
<gene>
    <name evidence="1" type="ORF">HB762_23980</name>
</gene>
<organism evidence="1 2">
    <name type="scientific">Vibrio campbellii</name>
    <dbReference type="NCBI Taxonomy" id="680"/>
    <lineage>
        <taxon>Bacteria</taxon>
        <taxon>Pseudomonadati</taxon>
        <taxon>Pseudomonadota</taxon>
        <taxon>Gammaproteobacteria</taxon>
        <taxon>Vibrionales</taxon>
        <taxon>Vibrionaceae</taxon>
        <taxon>Vibrio</taxon>
    </lineage>
</organism>
<accession>A0ABY5IIX3</accession>
<evidence type="ECO:0000313" key="2">
    <source>
        <dbReference type="Proteomes" id="UP001059912"/>
    </source>
</evidence>
<dbReference type="RefSeq" id="WP_255902724.1">
    <property type="nucleotide sequence ID" value="NZ_CP050465.1"/>
</dbReference>